<proteinExistence type="predicted"/>
<dbReference type="Pfam" id="PF04250">
    <property type="entry name" value="DUF429"/>
    <property type="match status" value="1"/>
</dbReference>
<accession>A0ABM8B204</accession>
<gene>
    <name evidence="1" type="ORF">SYK_22200</name>
</gene>
<dbReference type="EMBL" id="AP026709">
    <property type="protein sequence ID" value="BDQ37860.1"/>
    <property type="molecule type" value="Genomic_DNA"/>
</dbReference>
<dbReference type="Proteomes" id="UP001317742">
    <property type="component" value="Chromosome"/>
</dbReference>
<keyword evidence="2" id="KW-1185">Reference proteome</keyword>
<protein>
    <recommendedName>
        <fullName evidence="3">DUF429 domain-containing protein</fullName>
    </recommendedName>
</protein>
<reference evidence="1 2" key="1">
    <citation type="submission" date="2022-08" db="EMBL/GenBank/DDBJ databases">
        <title>Genome Sequence of the sulphate-reducing bacterium, Pseudodesulfovibrio sp. SYK.</title>
        <authorList>
            <person name="Kondo R."/>
            <person name="Kataoka T."/>
        </authorList>
    </citation>
    <scope>NUCLEOTIDE SEQUENCE [LARGE SCALE GENOMIC DNA]</scope>
    <source>
        <strain evidence="1 2">SYK</strain>
    </source>
</reference>
<name>A0ABM8B204_9BACT</name>
<evidence type="ECO:0008006" key="3">
    <source>
        <dbReference type="Google" id="ProtNLM"/>
    </source>
</evidence>
<dbReference type="RefSeq" id="WP_353618224.1">
    <property type="nucleotide sequence ID" value="NZ_AP026709.1"/>
</dbReference>
<sequence>MTRERLGKRKSSVFNTPVRKAVYAGSKREAKLISQKLSGKSLSEQSLCIVKKIYEVDGFLQGNVEARHRVYESHPELCFSQLFGGPMPFPKRDVLGMVDRFVLLEKKVCDLRSLVEAIRLKYRASRVAGDDILDACVLAVTAWKGGGRLRSIPDSPEIDATGLPMAIWHGDFQD</sequence>
<dbReference type="InterPro" id="IPR007362">
    <property type="entry name" value="DUF429"/>
</dbReference>
<organism evidence="1 2">
    <name type="scientific">Pseudodesulfovibrio nedwellii</name>
    <dbReference type="NCBI Taxonomy" id="2973072"/>
    <lineage>
        <taxon>Bacteria</taxon>
        <taxon>Pseudomonadati</taxon>
        <taxon>Thermodesulfobacteriota</taxon>
        <taxon>Desulfovibrionia</taxon>
        <taxon>Desulfovibrionales</taxon>
        <taxon>Desulfovibrionaceae</taxon>
    </lineage>
</organism>
<evidence type="ECO:0000313" key="2">
    <source>
        <dbReference type="Proteomes" id="UP001317742"/>
    </source>
</evidence>
<evidence type="ECO:0000313" key="1">
    <source>
        <dbReference type="EMBL" id="BDQ37860.1"/>
    </source>
</evidence>